<dbReference type="GO" id="GO:0005829">
    <property type="term" value="C:cytosol"/>
    <property type="evidence" value="ECO:0007669"/>
    <property type="project" value="TreeGrafter"/>
</dbReference>
<feature type="compositionally biased region" description="Low complexity" evidence="9">
    <location>
        <begin position="73"/>
        <end position="84"/>
    </location>
</feature>
<dbReference type="InterPro" id="IPR024111">
    <property type="entry name" value="PEX5/PEX5L"/>
</dbReference>
<keyword evidence="11" id="KW-1185">Reference proteome</keyword>
<sequence>MSGLLGGADCGPSNALKNFSKHVDSDKSLQRDRVRNGRQGPGAFREQREMRGEDKAMMQEFMNQSRQQEPHFAHQQQARHQQQQHNNWNADFANFNVPAQDKIRMEQAFRNAPQQNQLDPAWRSEFFSQQHIPPEMQAAATSSFMGAPMNGQYNGLGMGMAFGGMNSMNYGSLGMYNNGQQQGAAMQQAKGKERLIELSSENWEEQFKALDVQEGTELEQLPSIDKEEEEDFRDFESIWKDMQEENPALAEEWANEFQSPLDDQGRPNLGEYLFEPENPYLTHENPYQEGQSLLANGQSLSEAALCFEAVCQREGEDLQKGWSALGLCQAQNEKEEAAIKALENAVRLDPKDLQALMGLAVSYTNDGYDTAAYLSLERWLEAKYPNLVSGIEVNNTNRKEVHEKVTAQFIKAAQLSPNGAEMDADVQVGLGVLFYGDEEYEKAVDCFTAALRIRPEDALLWNRLGATLANSGKSEDAIEAYTRALEIAPTFVRCRYNLGVSCINIGCYEEAAQHLLSGLAMHQLQGDAGGGVNLSTNLWETLRRVFLVGMNRPDLSKLAVSGADVQQFRGEFEF</sequence>
<dbReference type="Proteomes" id="UP000013776">
    <property type="component" value="Unassembled WGS sequence"/>
</dbReference>
<evidence type="ECO:0000256" key="4">
    <source>
        <dbReference type="ARBA" id="ARBA00022490"/>
    </source>
</evidence>
<dbReference type="SMART" id="SM00028">
    <property type="entry name" value="TPR"/>
    <property type="match status" value="4"/>
</dbReference>
<evidence type="ECO:0000256" key="1">
    <source>
        <dbReference type="ARBA" id="ARBA00004275"/>
    </source>
</evidence>
<evidence type="ECO:0000256" key="3">
    <source>
        <dbReference type="ARBA" id="ARBA00005348"/>
    </source>
</evidence>
<dbReference type="eggNOG" id="KOG1125">
    <property type="taxonomic scope" value="Eukaryota"/>
</dbReference>
<dbReference type="PANTHER" id="PTHR10130:SF0">
    <property type="entry name" value="GH08708P"/>
    <property type="match status" value="1"/>
</dbReference>
<organism evidence="10 11">
    <name type="scientific">Taphrina deformans (strain PYCC 5710 / ATCC 11124 / CBS 356.35 / IMI 108563 / JCM 9778 / NBRC 8474)</name>
    <name type="common">Peach leaf curl fungus</name>
    <name type="synonym">Lalaria deformans</name>
    <dbReference type="NCBI Taxonomy" id="1097556"/>
    <lineage>
        <taxon>Eukaryota</taxon>
        <taxon>Fungi</taxon>
        <taxon>Dikarya</taxon>
        <taxon>Ascomycota</taxon>
        <taxon>Taphrinomycotina</taxon>
        <taxon>Taphrinomycetes</taxon>
        <taxon>Taphrinales</taxon>
        <taxon>Taphrinaceae</taxon>
        <taxon>Taphrina</taxon>
    </lineage>
</organism>
<dbReference type="STRING" id="1097556.R4XB19"/>
<dbReference type="Pfam" id="PF13432">
    <property type="entry name" value="TPR_16"/>
    <property type="match status" value="1"/>
</dbReference>
<dbReference type="GO" id="GO:0005052">
    <property type="term" value="F:peroxisome matrix targeting signal-1 binding"/>
    <property type="evidence" value="ECO:0007669"/>
    <property type="project" value="TreeGrafter"/>
</dbReference>
<evidence type="ECO:0000256" key="6">
    <source>
        <dbReference type="ARBA" id="ARBA00022803"/>
    </source>
</evidence>
<dbReference type="PROSITE" id="PS50005">
    <property type="entry name" value="TPR"/>
    <property type="match status" value="3"/>
</dbReference>
<keyword evidence="5" id="KW-0677">Repeat</keyword>
<gene>
    <name evidence="10" type="ORF">TAPDE_001360</name>
</gene>
<dbReference type="InterPro" id="IPR011990">
    <property type="entry name" value="TPR-like_helical_dom_sf"/>
</dbReference>
<dbReference type="Pfam" id="PF00515">
    <property type="entry name" value="TPR_1"/>
    <property type="match status" value="1"/>
</dbReference>
<feature type="repeat" description="TPR" evidence="8">
    <location>
        <begin position="424"/>
        <end position="457"/>
    </location>
</feature>
<dbReference type="SUPFAM" id="SSF48452">
    <property type="entry name" value="TPR-like"/>
    <property type="match status" value="1"/>
</dbReference>
<evidence type="ECO:0000256" key="9">
    <source>
        <dbReference type="SAM" id="MobiDB-lite"/>
    </source>
</evidence>
<proteinExistence type="inferred from homology"/>
<comment type="subcellular location">
    <subcellularLocation>
        <location evidence="2">Cytoplasm</location>
    </subcellularLocation>
    <subcellularLocation>
        <location evidence="1">Peroxisome</location>
    </subcellularLocation>
</comment>
<comment type="similarity">
    <text evidence="3">Belongs to the peroxisomal targeting signal receptor family.</text>
</comment>
<comment type="caution">
    <text evidence="10">The sequence shown here is derived from an EMBL/GenBank/DDBJ whole genome shotgun (WGS) entry which is preliminary data.</text>
</comment>
<dbReference type="InterPro" id="IPR019734">
    <property type="entry name" value="TPR_rpt"/>
</dbReference>
<feature type="repeat" description="TPR" evidence="8">
    <location>
        <begin position="319"/>
        <end position="352"/>
    </location>
</feature>
<evidence type="ECO:0000313" key="10">
    <source>
        <dbReference type="EMBL" id="CCG81523.1"/>
    </source>
</evidence>
<reference evidence="10 11" key="1">
    <citation type="journal article" date="2013" name="MBio">
        <title>Genome sequencing of the plant pathogen Taphrina deformans, the causal agent of peach leaf curl.</title>
        <authorList>
            <person name="Cisse O.H."/>
            <person name="Almeida J.M.G.C.F."/>
            <person name="Fonseca A."/>
            <person name="Kumar A.A."/>
            <person name="Salojaervi J."/>
            <person name="Overmyer K."/>
            <person name="Hauser P.M."/>
            <person name="Pagni M."/>
        </authorList>
    </citation>
    <scope>NUCLEOTIDE SEQUENCE [LARGE SCALE GENOMIC DNA]</scope>
    <source>
        <strain evidence="11">PYCC 5710 / ATCC 11124 / CBS 356.35 / IMI 108563 / JCM 9778 / NBRC 8474</strain>
    </source>
</reference>
<keyword evidence="4" id="KW-0963">Cytoplasm</keyword>
<dbReference type="PANTHER" id="PTHR10130">
    <property type="entry name" value="PEROXISOMAL TARGETING SIGNAL 1 RECEPTOR PEX5"/>
    <property type="match status" value="1"/>
</dbReference>
<dbReference type="VEuPathDB" id="FungiDB:TAPDE_001360"/>
<feature type="region of interest" description="Disordered" evidence="9">
    <location>
        <begin position="63"/>
        <end position="84"/>
    </location>
</feature>
<evidence type="ECO:0000256" key="8">
    <source>
        <dbReference type="PROSITE-ProRule" id="PRU00339"/>
    </source>
</evidence>
<keyword evidence="7" id="KW-0576">Peroxisome</keyword>
<dbReference type="Gene3D" id="1.25.40.10">
    <property type="entry name" value="Tetratricopeptide repeat domain"/>
    <property type="match status" value="1"/>
</dbReference>
<keyword evidence="6 8" id="KW-0802">TPR repeat</keyword>
<dbReference type="GO" id="GO:0005778">
    <property type="term" value="C:peroxisomal membrane"/>
    <property type="evidence" value="ECO:0007669"/>
    <property type="project" value="TreeGrafter"/>
</dbReference>
<evidence type="ECO:0000256" key="5">
    <source>
        <dbReference type="ARBA" id="ARBA00022737"/>
    </source>
</evidence>
<dbReference type="EMBL" id="CAHR02000043">
    <property type="protein sequence ID" value="CCG81523.1"/>
    <property type="molecule type" value="Genomic_DNA"/>
</dbReference>
<feature type="region of interest" description="Disordered" evidence="9">
    <location>
        <begin position="1"/>
        <end position="51"/>
    </location>
</feature>
<protein>
    <submittedName>
        <fullName evidence="10">Tetratricopeptide repeat protein</fullName>
    </submittedName>
</protein>
<dbReference type="AlphaFoldDB" id="R4XB19"/>
<dbReference type="PROSITE" id="PS50293">
    <property type="entry name" value="TPR_REGION"/>
    <property type="match status" value="1"/>
</dbReference>
<feature type="repeat" description="TPR" evidence="8">
    <location>
        <begin position="458"/>
        <end position="491"/>
    </location>
</feature>
<dbReference type="GO" id="GO:0016560">
    <property type="term" value="P:protein import into peroxisome matrix, docking"/>
    <property type="evidence" value="ECO:0007669"/>
    <property type="project" value="TreeGrafter"/>
</dbReference>
<dbReference type="OrthoDB" id="10006023at2759"/>
<accession>R4XB19</accession>
<evidence type="ECO:0000313" key="11">
    <source>
        <dbReference type="Proteomes" id="UP000013776"/>
    </source>
</evidence>
<name>R4XB19_TAPDE</name>
<evidence type="ECO:0000256" key="2">
    <source>
        <dbReference type="ARBA" id="ARBA00004496"/>
    </source>
</evidence>
<evidence type="ECO:0000256" key="7">
    <source>
        <dbReference type="ARBA" id="ARBA00023140"/>
    </source>
</evidence>
<feature type="compositionally biased region" description="Basic and acidic residues" evidence="9">
    <location>
        <begin position="21"/>
        <end position="35"/>
    </location>
</feature>